<evidence type="ECO:0000313" key="1">
    <source>
        <dbReference type="EMBL" id="ABA29402.1"/>
    </source>
</evidence>
<proteinExistence type="predicted"/>
<sequence length="140" mass="16147">MSKHPAFAVWSSMLARCTRPSHKAWSNYGGRGITVCKRWQKSFSNFWVDMGKTYQPGLSLDRINNNAGYRPKNCHWATSRQQAQNTRRARYVQTLLGTMNIQELARLTGIAPSTLYYRLVKRVSPVQLVEHPNISRKFTT</sequence>
<gene>
    <name evidence="1" type="primary">P46</name>
    <name evidence="1" type="ORF">APSE0509</name>
</gene>
<name>Q3LZN2_9CAUD</name>
<protein>
    <submittedName>
        <fullName evidence="1">Uncharacterized protein P46</fullName>
    </submittedName>
</protein>
<reference evidence="1" key="1">
    <citation type="journal article" date="2005" name="Proc. Natl. Acad. Sci. U.S.A.">
        <title>The players in a mutualistic symbiosis: insects, bacteria, viruses, and virulence genes.</title>
        <authorList>
            <person name="Moran N.A."/>
            <person name="Degnan P.H."/>
            <person name="Santos S.R."/>
            <person name="Dunbar H.E."/>
            <person name="Ochman H."/>
        </authorList>
    </citation>
    <scope>NUCLEOTIDE SEQUENCE</scope>
</reference>
<accession>Q3LZN2</accession>
<organism evidence="1">
    <name type="scientific">Bacteriophage APSE-2</name>
    <dbReference type="NCBI Taxonomy" id="340054"/>
    <lineage>
        <taxon>Viruses</taxon>
        <taxon>Duplodnaviria</taxon>
        <taxon>Heunggongvirae</taxon>
        <taxon>Uroviricota</taxon>
        <taxon>Caudoviricetes</taxon>
        <taxon>Sendosyvirus</taxon>
        <taxon>Sendosyvirus APSE2</taxon>
    </lineage>
</organism>
<dbReference type="EMBL" id="DQ092617">
    <property type="protein sequence ID" value="ABA29402.1"/>
    <property type="molecule type" value="Genomic_DNA"/>
</dbReference>